<dbReference type="Proteomes" id="UP001151760">
    <property type="component" value="Unassembled WGS sequence"/>
</dbReference>
<proteinExistence type="predicted"/>
<keyword evidence="2" id="KW-1185">Reference proteome</keyword>
<comment type="caution">
    <text evidence="1">The sequence shown here is derived from an EMBL/GenBank/DDBJ whole genome shotgun (WGS) entry which is preliminary data.</text>
</comment>
<gene>
    <name evidence="1" type="ORF">Tco_0860711</name>
</gene>
<protein>
    <recommendedName>
        <fullName evidence="3">Hybrid signal transduction histidine kinase M</fullName>
    </recommendedName>
</protein>
<accession>A0ABQ5BHG1</accession>
<name>A0ABQ5BHG1_9ASTR</name>
<sequence length="225" mass="24557">MGDLSIDAYFCKIESIANVLKGLRSPMSDKDIVNIAFEGLPTKYDNVYGINVHRVPFPDLKMVCSMLTTEEMRLKSRAQDTFVDSTSSSPMVLLANSGANTWRGYEELQSLLAKFSYGTNSLSISNSTSLPSQNKDKPVALQTTMNPVFASVTSPSGFNTNSTAQSVQYGIAPQAYHNPAQQIQQLPSPAQQDFLTRRVLLCCDSTGDLYPVTNPSTIPHAFLAS</sequence>
<organism evidence="1 2">
    <name type="scientific">Tanacetum coccineum</name>
    <dbReference type="NCBI Taxonomy" id="301880"/>
    <lineage>
        <taxon>Eukaryota</taxon>
        <taxon>Viridiplantae</taxon>
        <taxon>Streptophyta</taxon>
        <taxon>Embryophyta</taxon>
        <taxon>Tracheophyta</taxon>
        <taxon>Spermatophyta</taxon>
        <taxon>Magnoliopsida</taxon>
        <taxon>eudicotyledons</taxon>
        <taxon>Gunneridae</taxon>
        <taxon>Pentapetalae</taxon>
        <taxon>asterids</taxon>
        <taxon>campanulids</taxon>
        <taxon>Asterales</taxon>
        <taxon>Asteraceae</taxon>
        <taxon>Asteroideae</taxon>
        <taxon>Anthemideae</taxon>
        <taxon>Anthemidinae</taxon>
        <taxon>Tanacetum</taxon>
    </lineage>
</organism>
<dbReference type="PANTHER" id="PTHR47481:SF41">
    <property type="entry name" value="COPIA-LIKE POLYPROTEIN_RETROTRANSPOSON"/>
    <property type="match status" value="1"/>
</dbReference>
<evidence type="ECO:0008006" key="3">
    <source>
        <dbReference type="Google" id="ProtNLM"/>
    </source>
</evidence>
<dbReference type="EMBL" id="BQNB010013248">
    <property type="protein sequence ID" value="GJT13669.1"/>
    <property type="molecule type" value="Genomic_DNA"/>
</dbReference>
<evidence type="ECO:0000313" key="2">
    <source>
        <dbReference type="Proteomes" id="UP001151760"/>
    </source>
</evidence>
<reference evidence="1" key="2">
    <citation type="submission" date="2022-01" db="EMBL/GenBank/DDBJ databases">
        <authorList>
            <person name="Yamashiro T."/>
            <person name="Shiraishi A."/>
            <person name="Satake H."/>
            <person name="Nakayama K."/>
        </authorList>
    </citation>
    <scope>NUCLEOTIDE SEQUENCE</scope>
</reference>
<evidence type="ECO:0000313" key="1">
    <source>
        <dbReference type="EMBL" id="GJT13669.1"/>
    </source>
</evidence>
<reference evidence="1" key="1">
    <citation type="journal article" date="2022" name="Int. J. Mol. Sci.">
        <title>Draft Genome of Tanacetum Coccineum: Genomic Comparison of Closely Related Tanacetum-Family Plants.</title>
        <authorList>
            <person name="Yamashiro T."/>
            <person name="Shiraishi A."/>
            <person name="Nakayama K."/>
            <person name="Satake H."/>
        </authorList>
    </citation>
    <scope>NUCLEOTIDE SEQUENCE</scope>
</reference>
<dbReference type="PANTHER" id="PTHR47481">
    <property type="match status" value="1"/>
</dbReference>